<dbReference type="Proteomes" id="UP000503017">
    <property type="component" value="Chromosome"/>
</dbReference>
<dbReference type="SUPFAM" id="SSF53383">
    <property type="entry name" value="PLP-dependent transferases"/>
    <property type="match status" value="1"/>
</dbReference>
<protein>
    <recommendedName>
        <fullName evidence="4">Aminotransferase class V-fold PLP-dependent enzyme</fullName>
    </recommendedName>
</protein>
<evidence type="ECO:0008006" key="4">
    <source>
        <dbReference type="Google" id="ProtNLM"/>
    </source>
</evidence>
<dbReference type="EMBL" id="CP033367">
    <property type="protein sequence ID" value="QKD02850.1"/>
    <property type="molecule type" value="Genomic_DNA"/>
</dbReference>
<dbReference type="RefSeq" id="WP_051429616.1">
    <property type="nucleotide sequence ID" value="NZ_CP033367.1"/>
</dbReference>
<dbReference type="InterPro" id="IPR015424">
    <property type="entry name" value="PyrdxlP-dep_Trfase"/>
</dbReference>
<evidence type="ECO:0000256" key="1">
    <source>
        <dbReference type="SAM" id="MobiDB-lite"/>
    </source>
</evidence>
<accession>A0A6M7WG78</accession>
<dbReference type="AlphaFoldDB" id="A0A6M7WG78"/>
<name>A0A6M7WG78_RHILI</name>
<evidence type="ECO:0000313" key="2">
    <source>
        <dbReference type="EMBL" id="QKD02850.1"/>
    </source>
</evidence>
<gene>
    <name evidence="2" type="ORF">EB235_16140</name>
</gene>
<organism evidence="2 3">
    <name type="scientific">Mesorhizobium loti R88b</name>
    <dbReference type="NCBI Taxonomy" id="935548"/>
    <lineage>
        <taxon>Bacteria</taxon>
        <taxon>Pseudomonadati</taxon>
        <taxon>Pseudomonadota</taxon>
        <taxon>Alphaproteobacteria</taxon>
        <taxon>Hyphomicrobiales</taxon>
        <taxon>Phyllobacteriaceae</taxon>
        <taxon>Mesorhizobium</taxon>
    </lineage>
</organism>
<reference evidence="2 3" key="1">
    <citation type="submission" date="2018-10" db="EMBL/GenBank/DDBJ databases">
        <authorList>
            <person name="Perry B.J."/>
            <person name="Sullivan J.T."/>
            <person name="Murphy R.J.T."/>
            <person name="Ramsay J.P."/>
            <person name="Ronson C.W."/>
        </authorList>
    </citation>
    <scope>NUCLEOTIDE SEQUENCE [LARGE SCALE GENOMIC DNA]</scope>
    <source>
        <strain evidence="2 3">R88b</strain>
    </source>
</reference>
<proteinExistence type="predicted"/>
<evidence type="ECO:0000313" key="3">
    <source>
        <dbReference type="Proteomes" id="UP000503017"/>
    </source>
</evidence>
<sequence>MNRFDREQLAVALISENIMPANQRGTLVAPPGPDQQTGSHDHRSPASVSFLLGTGGDRRIWLDAITRRNRYGTRTTPADDEISFSSTTASNISREGFQAAGVEAARLIDMASPSPVASAQWFADIRDRIAGNLGCAGAQVVLAASGTDAELLALCMIAGVSGRPLTNVLVAPDETGNGVPRAAAGRHYSDLTALGSAVEAGAPLEGLAPDRIDVRTIAIRNETGGPRRQHDIDAEIIATVGLELKRGRDVLVHVLDASKTGLPAVTRQAARHVAALAPGRVHVVVDACQFRGSISRLRQDLADGFMVALTGSKFIADPPFSGALLIPEALAEALAARSAIPVGLADYTAAQDWPVALRQRMGFAFKSEMNLGLGLRWVAALAHLDRYAAIDESRQGLLKDEFVRLVLSRIGAVKGISLHPDDEGDHLGASAMVPLTITDGDGAFASFEVCQAVQLSMRGFNGGPICRIGQAVRLGSRTVLRVAASAADVVGVSARMAAGQSLQQAFGPIESRLDVFFQKLAVVLQQAGEA</sequence>
<feature type="region of interest" description="Disordered" evidence="1">
    <location>
        <begin position="22"/>
        <end position="48"/>
    </location>
</feature>